<protein>
    <recommendedName>
        <fullName evidence="3">Ig-like domain-containing protein</fullName>
    </recommendedName>
</protein>
<feature type="region of interest" description="Disordered" evidence="2">
    <location>
        <begin position="1"/>
        <end position="21"/>
    </location>
</feature>
<dbReference type="Pfam" id="PF08205">
    <property type="entry name" value="C2-set_2"/>
    <property type="match status" value="1"/>
</dbReference>
<gene>
    <name evidence="4" type="ORF">J437_LFUL014985</name>
</gene>
<evidence type="ECO:0000256" key="2">
    <source>
        <dbReference type="SAM" id="MobiDB-lite"/>
    </source>
</evidence>
<dbReference type="SUPFAM" id="SSF48726">
    <property type="entry name" value="Immunoglobulin"/>
    <property type="match status" value="1"/>
</dbReference>
<dbReference type="Gene3D" id="2.60.40.10">
    <property type="entry name" value="Immunoglobulins"/>
    <property type="match status" value="1"/>
</dbReference>
<reference evidence="4" key="1">
    <citation type="submission" date="2013-04" db="EMBL/GenBank/DDBJ databases">
        <authorList>
            <person name="Qu J."/>
            <person name="Murali S.C."/>
            <person name="Bandaranaike D."/>
            <person name="Bellair M."/>
            <person name="Blankenburg K."/>
            <person name="Chao H."/>
            <person name="Dinh H."/>
            <person name="Doddapaneni H."/>
            <person name="Downs B."/>
            <person name="Dugan-Rocha S."/>
            <person name="Elkadiri S."/>
            <person name="Gnanaolivu R.D."/>
            <person name="Hernandez B."/>
            <person name="Javaid M."/>
            <person name="Jayaseelan J.C."/>
            <person name="Lee S."/>
            <person name="Li M."/>
            <person name="Ming W."/>
            <person name="Munidasa M."/>
            <person name="Muniz J."/>
            <person name="Nguyen L."/>
            <person name="Ongeri F."/>
            <person name="Osuji N."/>
            <person name="Pu L.-L."/>
            <person name="Puazo M."/>
            <person name="Qu C."/>
            <person name="Quiroz J."/>
            <person name="Raj R."/>
            <person name="Weissenberger G."/>
            <person name="Xin Y."/>
            <person name="Zou X."/>
            <person name="Han Y."/>
            <person name="Richards S."/>
            <person name="Worley K."/>
            <person name="Muzny D."/>
            <person name="Gibbs R."/>
        </authorList>
    </citation>
    <scope>NUCLEOTIDE SEQUENCE</scope>
    <source>
        <strain evidence="4">Sampled in the wild</strain>
    </source>
</reference>
<sequence>MDELSSNMNSDYPQGKPTLKVEKRRYGVGDTLRANCTAPASSPPANLTWLLNGRYFIVSADVNI</sequence>
<feature type="compositionally biased region" description="Polar residues" evidence="2">
    <location>
        <begin position="1"/>
        <end position="12"/>
    </location>
</feature>
<proteinExistence type="predicted"/>
<evidence type="ECO:0000313" key="4">
    <source>
        <dbReference type="EMBL" id="KAG8235038.1"/>
    </source>
</evidence>
<dbReference type="OrthoDB" id="7280922at2759"/>
<keyword evidence="5" id="KW-1185">Reference proteome</keyword>
<evidence type="ECO:0000259" key="3">
    <source>
        <dbReference type="PROSITE" id="PS50835"/>
    </source>
</evidence>
<dbReference type="PROSITE" id="PS50835">
    <property type="entry name" value="IG_LIKE"/>
    <property type="match status" value="1"/>
</dbReference>
<accession>A0A8K0P7L3</accession>
<evidence type="ECO:0000313" key="5">
    <source>
        <dbReference type="Proteomes" id="UP000792457"/>
    </source>
</evidence>
<dbReference type="AlphaFoldDB" id="A0A8K0P7L3"/>
<feature type="domain" description="Ig-like" evidence="3">
    <location>
        <begin position="17"/>
        <end position="64"/>
    </location>
</feature>
<dbReference type="Proteomes" id="UP000792457">
    <property type="component" value="Unassembled WGS sequence"/>
</dbReference>
<dbReference type="EMBL" id="KZ308869">
    <property type="protein sequence ID" value="KAG8235038.1"/>
    <property type="molecule type" value="Genomic_DNA"/>
</dbReference>
<comment type="caution">
    <text evidence="4">The sequence shown here is derived from an EMBL/GenBank/DDBJ whole genome shotgun (WGS) entry which is preliminary data.</text>
</comment>
<dbReference type="InterPro" id="IPR036179">
    <property type="entry name" value="Ig-like_dom_sf"/>
</dbReference>
<reference evidence="4" key="2">
    <citation type="submission" date="2017-10" db="EMBL/GenBank/DDBJ databases">
        <title>Ladona fulva Genome sequencing and assembly.</title>
        <authorList>
            <person name="Murali S."/>
            <person name="Richards S."/>
            <person name="Bandaranaike D."/>
            <person name="Bellair M."/>
            <person name="Blankenburg K."/>
            <person name="Chao H."/>
            <person name="Dinh H."/>
            <person name="Doddapaneni H."/>
            <person name="Dugan-Rocha S."/>
            <person name="Elkadiri S."/>
            <person name="Gnanaolivu R."/>
            <person name="Hernandez B."/>
            <person name="Skinner E."/>
            <person name="Javaid M."/>
            <person name="Lee S."/>
            <person name="Li M."/>
            <person name="Ming W."/>
            <person name="Munidasa M."/>
            <person name="Muniz J."/>
            <person name="Nguyen L."/>
            <person name="Hughes D."/>
            <person name="Osuji N."/>
            <person name="Pu L.-L."/>
            <person name="Puazo M."/>
            <person name="Qu C."/>
            <person name="Quiroz J."/>
            <person name="Raj R."/>
            <person name="Weissenberger G."/>
            <person name="Xin Y."/>
            <person name="Zou X."/>
            <person name="Han Y."/>
            <person name="Worley K."/>
            <person name="Muzny D."/>
            <person name="Gibbs R."/>
        </authorList>
    </citation>
    <scope>NUCLEOTIDE SEQUENCE</scope>
    <source>
        <strain evidence="4">Sampled in the wild</strain>
    </source>
</reference>
<evidence type="ECO:0000256" key="1">
    <source>
        <dbReference type="ARBA" id="ARBA00023157"/>
    </source>
</evidence>
<organism evidence="4 5">
    <name type="scientific">Ladona fulva</name>
    <name type="common">Scarce chaser dragonfly</name>
    <name type="synonym">Libellula fulva</name>
    <dbReference type="NCBI Taxonomy" id="123851"/>
    <lineage>
        <taxon>Eukaryota</taxon>
        <taxon>Metazoa</taxon>
        <taxon>Ecdysozoa</taxon>
        <taxon>Arthropoda</taxon>
        <taxon>Hexapoda</taxon>
        <taxon>Insecta</taxon>
        <taxon>Pterygota</taxon>
        <taxon>Palaeoptera</taxon>
        <taxon>Odonata</taxon>
        <taxon>Epiprocta</taxon>
        <taxon>Anisoptera</taxon>
        <taxon>Libelluloidea</taxon>
        <taxon>Libellulidae</taxon>
        <taxon>Ladona</taxon>
    </lineage>
</organism>
<keyword evidence="1" id="KW-1015">Disulfide bond</keyword>
<name>A0A8K0P7L3_LADFU</name>
<dbReference type="InterPro" id="IPR013162">
    <property type="entry name" value="CD80_C2-set"/>
</dbReference>
<dbReference type="InterPro" id="IPR013783">
    <property type="entry name" value="Ig-like_fold"/>
</dbReference>
<dbReference type="InterPro" id="IPR007110">
    <property type="entry name" value="Ig-like_dom"/>
</dbReference>